<dbReference type="RefSeq" id="WP_179263363.1">
    <property type="nucleotide sequence ID" value="NZ_CP058601.1"/>
</dbReference>
<dbReference type="OrthoDB" id="6871at2157"/>
<dbReference type="GO" id="GO:0016757">
    <property type="term" value="F:glycosyltransferase activity"/>
    <property type="evidence" value="ECO:0007669"/>
    <property type="project" value="UniProtKB-KW"/>
</dbReference>
<dbReference type="PANTHER" id="PTHR46499:SF1">
    <property type="entry name" value="QUEUINE TRNA-RIBOSYLTRANSFERASE"/>
    <property type="match status" value="1"/>
</dbReference>
<dbReference type="AlphaFoldDB" id="A0A7D5HAB4"/>
<dbReference type="SUPFAM" id="SSF52141">
    <property type="entry name" value="Uracil-DNA glycosylase-like"/>
    <property type="match status" value="1"/>
</dbReference>
<dbReference type="GeneID" id="56035295"/>
<dbReference type="InterPro" id="IPR002616">
    <property type="entry name" value="tRNA_ribo_trans-like"/>
</dbReference>
<dbReference type="Pfam" id="PF01702">
    <property type="entry name" value="TGT"/>
    <property type="match status" value="1"/>
</dbReference>
<evidence type="ECO:0000259" key="2">
    <source>
        <dbReference type="Pfam" id="PF01702"/>
    </source>
</evidence>
<dbReference type="KEGG" id="haly:HYG82_18350"/>
<keyword evidence="1" id="KW-0819">tRNA processing</keyword>
<dbReference type="Gene3D" id="3.20.20.105">
    <property type="entry name" value="Queuine tRNA-ribosyltransferase-like"/>
    <property type="match status" value="1"/>
</dbReference>
<dbReference type="InterPro" id="IPR040777">
    <property type="entry name" value="DUF5591"/>
</dbReference>
<organism evidence="4 5">
    <name type="scientific">Natrinema halophilum</name>
    <dbReference type="NCBI Taxonomy" id="1699371"/>
    <lineage>
        <taxon>Archaea</taxon>
        <taxon>Methanobacteriati</taxon>
        <taxon>Methanobacteriota</taxon>
        <taxon>Stenosarchaea group</taxon>
        <taxon>Halobacteria</taxon>
        <taxon>Halobacteriales</taxon>
        <taxon>Natrialbaceae</taxon>
        <taxon>Natrinema</taxon>
    </lineage>
</organism>
<evidence type="ECO:0000313" key="5">
    <source>
        <dbReference type="Proteomes" id="UP000509241"/>
    </source>
</evidence>
<proteinExistence type="predicted"/>
<keyword evidence="5" id="KW-1185">Reference proteome</keyword>
<evidence type="ECO:0000259" key="3">
    <source>
        <dbReference type="Pfam" id="PF17884"/>
    </source>
</evidence>
<dbReference type="InterPro" id="IPR036895">
    <property type="entry name" value="Uracil-DNA_glycosylase-like_sf"/>
</dbReference>
<protein>
    <submittedName>
        <fullName evidence="4">tRNA-guanine transglycosylase</fullName>
        <ecNumber evidence="4">2.4.2.-</ecNumber>
    </submittedName>
</protein>
<dbReference type="EC" id="2.4.2.-" evidence="4"/>
<dbReference type="GO" id="GO:0005737">
    <property type="term" value="C:cytoplasm"/>
    <property type="evidence" value="ECO:0007669"/>
    <property type="project" value="TreeGrafter"/>
</dbReference>
<evidence type="ECO:0000256" key="1">
    <source>
        <dbReference type="ARBA" id="ARBA00022694"/>
    </source>
</evidence>
<dbReference type="Pfam" id="PF17884">
    <property type="entry name" value="DUF5591"/>
    <property type="match status" value="1"/>
</dbReference>
<accession>A0A7D5HAB4</accession>
<dbReference type="Gene3D" id="3.40.50.10630">
    <property type="entry name" value="Uracil-DNA glycosylase-like"/>
    <property type="match status" value="1"/>
</dbReference>
<sequence length="640" mass="72857">MSAFRTLAKDEYGRRGVIDTPAGQIQTPALLPVANLIGGTTPKSGGIWRYARRYLFESDSVQGIMFQTMTFLDYNLTPDNLADWREKPLKQHFEESDVEPGFSQPLFVDSGGFKLMNSTTFGQPPEEGGSENDWGIYTNPESILKLQLDYGADIIATLDFPIPQNLNQDEATERMKKSIDNAVECLQMLNDPELLDEWDVDETPSVYVAIHGHSYEDVHWYVSRFLDRANELDEAFEGFALGSLVPLSNSPDVLVDIVQGAKDAIPEERYDDIALHVFGISGRLCPLLALLGVDTFDSANYLKAARNKSFIHPETWKRTKLDQIEDWDNWCGCKACQDIHIDDMRHALLESDVKYKPIEGEHGTHFKSEYYAQIAHHNFELYSRQMQDVRDAIDNDGLLELVADFAQDKNIVEKGLKRAQLHNPELREQLADLGYEALVAGPDTETFQTKLSSFYDDIDDEQEEKRTISLKHGPNDFDILQYDSYQPPSDASVLLILPCSQEKPYSDSRTHQAVISRLKDYEDSYHKISLSGLYGPVPEAQETVEPVMSYEYVLTTADEDQVDLVANRLAAYLDRYGEQFDHILAYTTSKAYRQAIEEAFSRYGRGEMYPREPRALQLTEHFRNTNIDELVERIDTALVE</sequence>
<dbReference type="PANTHER" id="PTHR46499">
    <property type="entry name" value="QUEUINE TRNA-RIBOSYLTRANSFERASE"/>
    <property type="match status" value="1"/>
</dbReference>
<dbReference type="Proteomes" id="UP000509241">
    <property type="component" value="Chromosome"/>
</dbReference>
<keyword evidence="4" id="KW-0328">Glycosyltransferase</keyword>
<dbReference type="InterPro" id="IPR050076">
    <property type="entry name" value="ArchSynthase1/Queuine_TRR"/>
</dbReference>
<dbReference type="SUPFAM" id="SSF51713">
    <property type="entry name" value="tRNA-guanine transglycosylase"/>
    <property type="match status" value="1"/>
</dbReference>
<dbReference type="NCBIfam" id="TIGR00449">
    <property type="entry name" value="tgt_general"/>
    <property type="match status" value="1"/>
</dbReference>
<dbReference type="EMBL" id="CP058601">
    <property type="protein sequence ID" value="QLG50655.1"/>
    <property type="molecule type" value="Genomic_DNA"/>
</dbReference>
<dbReference type="InterPro" id="IPR036511">
    <property type="entry name" value="TGT-like_sf"/>
</dbReference>
<gene>
    <name evidence="4" type="ORF">HYG82_18350</name>
</gene>
<name>A0A7D5HAB4_9EURY</name>
<feature type="domain" description="tRNA-guanine(15) transglycosylase-like" evidence="2">
    <location>
        <begin position="101"/>
        <end position="408"/>
    </location>
</feature>
<dbReference type="GO" id="GO:0002099">
    <property type="term" value="P:tRNA wobble guanine modification"/>
    <property type="evidence" value="ECO:0007669"/>
    <property type="project" value="TreeGrafter"/>
</dbReference>
<evidence type="ECO:0000313" key="4">
    <source>
        <dbReference type="EMBL" id="QLG50655.1"/>
    </source>
</evidence>
<feature type="domain" description="DUF5591" evidence="3">
    <location>
        <begin position="483"/>
        <end position="605"/>
    </location>
</feature>
<keyword evidence="4" id="KW-0808">Transferase</keyword>
<reference evidence="4 5" key="1">
    <citation type="submission" date="2020-07" db="EMBL/GenBank/DDBJ databases">
        <authorList>
            <person name="Cui H."/>
        </authorList>
    </citation>
    <scope>NUCLEOTIDE SEQUENCE [LARGE SCALE GENOMIC DNA]</scope>
    <source>
        <strain evidence="4 5">YPL8</strain>
    </source>
</reference>